<feature type="transmembrane region" description="Helical" evidence="1">
    <location>
        <begin position="51"/>
        <end position="72"/>
    </location>
</feature>
<evidence type="ECO:0000313" key="2">
    <source>
        <dbReference type="EMBL" id="MFC6019701.1"/>
    </source>
</evidence>
<organism evidence="2 3">
    <name type="scientific">Plantactinospora solaniradicis</name>
    <dbReference type="NCBI Taxonomy" id="1723736"/>
    <lineage>
        <taxon>Bacteria</taxon>
        <taxon>Bacillati</taxon>
        <taxon>Actinomycetota</taxon>
        <taxon>Actinomycetes</taxon>
        <taxon>Micromonosporales</taxon>
        <taxon>Micromonosporaceae</taxon>
        <taxon>Plantactinospora</taxon>
    </lineage>
</organism>
<keyword evidence="1" id="KW-0812">Transmembrane</keyword>
<keyword evidence="1" id="KW-0472">Membrane</keyword>
<dbReference type="RefSeq" id="WP_377425877.1">
    <property type="nucleotide sequence ID" value="NZ_JBHSPR010000020.1"/>
</dbReference>
<protein>
    <submittedName>
        <fullName evidence="2">Uncharacterized protein</fullName>
    </submittedName>
</protein>
<proteinExistence type="predicted"/>
<reference evidence="3" key="1">
    <citation type="journal article" date="2019" name="Int. J. Syst. Evol. Microbiol.">
        <title>The Global Catalogue of Microorganisms (GCM) 10K type strain sequencing project: providing services to taxonomists for standard genome sequencing and annotation.</title>
        <authorList>
            <consortium name="The Broad Institute Genomics Platform"/>
            <consortium name="The Broad Institute Genome Sequencing Center for Infectious Disease"/>
            <person name="Wu L."/>
            <person name="Ma J."/>
        </authorList>
    </citation>
    <scope>NUCLEOTIDE SEQUENCE [LARGE SCALE GENOMIC DNA]</scope>
    <source>
        <strain evidence="3">ZS-35-S2</strain>
    </source>
</reference>
<feature type="transmembrane region" description="Helical" evidence="1">
    <location>
        <begin position="84"/>
        <end position="106"/>
    </location>
</feature>
<keyword evidence="1" id="KW-1133">Transmembrane helix</keyword>
<name>A0ABW1KD35_9ACTN</name>
<evidence type="ECO:0000256" key="1">
    <source>
        <dbReference type="SAM" id="Phobius"/>
    </source>
</evidence>
<feature type="transmembrane region" description="Helical" evidence="1">
    <location>
        <begin position="12"/>
        <end position="39"/>
    </location>
</feature>
<comment type="caution">
    <text evidence="2">The sequence shown here is derived from an EMBL/GenBank/DDBJ whole genome shotgun (WGS) entry which is preliminary data.</text>
</comment>
<dbReference type="Proteomes" id="UP001596203">
    <property type="component" value="Unassembled WGS sequence"/>
</dbReference>
<sequence>MAELWRQLINLFAWPAWLLVLIPAPLALIPAISAGFSCYTQAGRWKMPAALLRGGMAGLIVALPLTVLGGLFVDAVGLGRSAVVGAVGGMAIGVAGGFVAAIAWHLGSKDDSWRHYHSGSLLGDMGWDTLVYRLKYVDPSTGRWRWRRWPSRR</sequence>
<gene>
    <name evidence="2" type="ORF">ACFP2T_26275</name>
</gene>
<evidence type="ECO:0000313" key="3">
    <source>
        <dbReference type="Proteomes" id="UP001596203"/>
    </source>
</evidence>
<dbReference type="EMBL" id="JBHSPR010000020">
    <property type="protein sequence ID" value="MFC6019701.1"/>
    <property type="molecule type" value="Genomic_DNA"/>
</dbReference>
<keyword evidence="3" id="KW-1185">Reference proteome</keyword>
<accession>A0ABW1KD35</accession>